<gene>
    <name evidence="2" type="ORF">ABIG07_003153</name>
</gene>
<feature type="compositionally biased region" description="Basic and acidic residues" evidence="1">
    <location>
        <begin position="99"/>
        <end position="115"/>
    </location>
</feature>
<keyword evidence="3" id="KW-1185">Reference proteome</keyword>
<protein>
    <submittedName>
        <fullName evidence="2">Uncharacterized protein</fullName>
    </submittedName>
</protein>
<dbReference type="Proteomes" id="UP001565369">
    <property type="component" value="Unassembled WGS sequence"/>
</dbReference>
<evidence type="ECO:0000313" key="2">
    <source>
        <dbReference type="EMBL" id="MEY9454205.1"/>
    </source>
</evidence>
<organism evidence="2 3">
    <name type="scientific">Bradyrhizobium ottawaense</name>
    <dbReference type="NCBI Taxonomy" id="931866"/>
    <lineage>
        <taxon>Bacteria</taxon>
        <taxon>Pseudomonadati</taxon>
        <taxon>Pseudomonadota</taxon>
        <taxon>Alphaproteobacteria</taxon>
        <taxon>Hyphomicrobiales</taxon>
        <taxon>Nitrobacteraceae</taxon>
        <taxon>Bradyrhizobium</taxon>
    </lineage>
</organism>
<reference evidence="2 3" key="1">
    <citation type="submission" date="2024-07" db="EMBL/GenBank/DDBJ databases">
        <title>Genomic Encyclopedia of Type Strains, Phase V (KMG-V): Genome sequencing to study the core and pangenomes of soil and plant-associated prokaryotes.</title>
        <authorList>
            <person name="Whitman W."/>
        </authorList>
    </citation>
    <scope>NUCLEOTIDE SEQUENCE [LARGE SCALE GENOMIC DNA]</scope>
    <source>
        <strain evidence="2 3">USDA 152</strain>
    </source>
</reference>
<dbReference type="EMBL" id="JBGBZJ010000003">
    <property type="protein sequence ID" value="MEY9454205.1"/>
    <property type="molecule type" value="Genomic_DNA"/>
</dbReference>
<feature type="region of interest" description="Disordered" evidence="1">
    <location>
        <begin position="98"/>
        <end position="123"/>
    </location>
</feature>
<name>A0ABV4FSU2_9BRAD</name>
<evidence type="ECO:0000256" key="1">
    <source>
        <dbReference type="SAM" id="MobiDB-lite"/>
    </source>
</evidence>
<evidence type="ECO:0000313" key="3">
    <source>
        <dbReference type="Proteomes" id="UP001565369"/>
    </source>
</evidence>
<accession>A0ABV4FSU2</accession>
<proteinExistence type="predicted"/>
<sequence>MCRHASRAGLAVDAAASAREVRAGRVVPVSPRLRADDGAARLRLVCKFPASSTGPGKTAAKWRAVRTAKPCGPGRRCHGQVLRRCERAQPGRLHHPIRGAREARRNGRLPGDHGISRPATAQGRPSVRHHLYAAVRFFLRVHFAQRTAGASRHPVFPAPSWLMRVSDEAKLGRIEPRGREGVSASRAACHKLNLVRAHVFVAYRWRSWARRLSAFAHPTALPLGSALEHPNDVENACATLCSRAPDAAQRSR</sequence>
<comment type="caution">
    <text evidence="2">The sequence shown here is derived from an EMBL/GenBank/DDBJ whole genome shotgun (WGS) entry which is preliminary data.</text>
</comment>